<dbReference type="Pfam" id="PF02570">
    <property type="entry name" value="CbiC"/>
    <property type="match status" value="1"/>
</dbReference>
<keyword evidence="3" id="KW-0169">Cobalamin biosynthesis</keyword>
<dbReference type="PATRIC" id="fig|1209989.3.peg.527"/>
<dbReference type="SUPFAM" id="SSF63965">
    <property type="entry name" value="Precorrin-8X methylmutase CbiC/CobH"/>
    <property type="match status" value="1"/>
</dbReference>
<evidence type="ECO:0000313" key="7">
    <source>
        <dbReference type="Proteomes" id="UP000010802"/>
    </source>
</evidence>
<dbReference type="InterPro" id="IPR003722">
    <property type="entry name" value="Cbl_synth_CobH/CbiC"/>
</dbReference>
<dbReference type="GO" id="GO:0016993">
    <property type="term" value="F:precorrin-8X methylmutase activity"/>
    <property type="evidence" value="ECO:0007669"/>
    <property type="project" value="InterPro"/>
</dbReference>
<evidence type="ECO:0000259" key="5">
    <source>
        <dbReference type="Pfam" id="PF02570"/>
    </source>
</evidence>
<keyword evidence="4 6" id="KW-0413">Isomerase</keyword>
<keyword evidence="7" id="KW-1185">Reference proteome</keyword>
<dbReference type="HOGENOM" id="CLU_084703_1_1_9"/>
<dbReference type="STRING" id="1209989.TepRe1_0452"/>
<accession>L0RW78</accession>
<evidence type="ECO:0000256" key="2">
    <source>
        <dbReference type="ARBA" id="ARBA00009774"/>
    </source>
</evidence>
<evidence type="ECO:0000256" key="4">
    <source>
        <dbReference type="ARBA" id="ARBA00023235"/>
    </source>
</evidence>
<gene>
    <name evidence="6" type="primary">cbiC</name>
    <name evidence="6" type="ordered locus">TEPIRE1_0498</name>
</gene>
<evidence type="ECO:0000313" key="6">
    <source>
        <dbReference type="EMBL" id="CCP25180.1"/>
    </source>
</evidence>
<reference evidence="7" key="1">
    <citation type="journal article" date="2013" name="Genome Announc.">
        <title>First genome sequence of a syntrophic acetate-oxidizing bacterium, Tepidanaerobacter acetatoxydans strain Re1.</title>
        <authorList>
            <person name="Manzoor S."/>
            <person name="Bongcam-Rudloff E."/>
            <person name="Schnurer A."/>
            <person name="Muller B."/>
        </authorList>
    </citation>
    <scope>NUCLEOTIDE SEQUENCE [LARGE SCALE GENOMIC DNA]</scope>
    <source>
        <strain evidence="7">Re1</strain>
    </source>
</reference>
<dbReference type="EC" id="5.4.1.-" evidence="6"/>
<dbReference type="eggNOG" id="COG2082">
    <property type="taxonomic scope" value="Bacteria"/>
</dbReference>
<dbReference type="RefSeq" id="WP_013777573.1">
    <property type="nucleotide sequence ID" value="NC_015519.1"/>
</dbReference>
<proteinExistence type="inferred from homology"/>
<accession>F4LUT2</accession>
<dbReference type="AlphaFoldDB" id="F4LUT2"/>
<dbReference type="Gene3D" id="3.40.50.10230">
    <property type="entry name" value="Cobalamin biosynthesis CobH/CbiC, precorrin-8X methylmutase"/>
    <property type="match status" value="1"/>
</dbReference>
<dbReference type="KEGG" id="tae:TepiRe1_0498"/>
<dbReference type="PANTHER" id="PTHR43588">
    <property type="entry name" value="COBALT-PRECORRIN-8 METHYLMUTASE"/>
    <property type="match status" value="1"/>
</dbReference>
<protein>
    <submittedName>
        <fullName evidence="6">Cobalt-precorrin-8X methylmutase</fullName>
        <ecNumber evidence="6">5.4.1.-</ecNumber>
    </submittedName>
</protein>
<dbReference type="Proteomes" id="UP000010802">
    <property type="component" value="Chromosome"/>
</dbReference>
<dbReference type="PANTHER" id="PTHR43588:SF1">
    <property type="entry name" value="COBALT-PRECORRIN-8 METHYLMUTASE"/>
    <property type="match status" value="1"/>
</dbReference>
<sequence>MGNLSYVKTPEGIEKKSFEIIEENVDKSNFDSKDWNIVRRVIHTTADFEFANLLKLSPGAIEAGILAIQKGCRIYTDTRMAEAGINKKALKQLGCEVLCMVDDVQVLEMANREGITRSMASIIMASKFPDIKIYVLGNAPTALFKLIELIREGKACPDLIIGVPVGFVGAAESKEELSKLSVPHIITKGQKGGSTIAAAIVNALMYMSLEEKTIKNG</sequence>
<dbReference type="UniPathway" id="UPA00148"/>
<feature type="domain" description="Cobalamin biosynthesis precorrin-8X methylmutase CobH/CbiC" evidence="5">
    <location>
        <begin position="13"/>
        <end position="207"/>
    </location>
</feature>
<organism evidence="6 7">
    <name type="scientific">Tepidanaerobacter acetatoxydans (strain DSM 21804 / JCM 16047 / Re1)</name>
    <dbReference type="NCBI Taxonomy" id="1209989"/>
    <lineage>
        <taxon>Bacteria</taxon>
        <taxon>Bacillati</taxon>
        <taxon>Bacillota</taxon>
        <taxon>Clostridia</taxon>
        <taxon>Thermosediminibacterales</taxon>
        <taxon>Tepidanaerobacteraceae</taxon>
        <taxon>Tepidanaerobacter</taxon>
    </lineage>
</organism>
<comment type="similarity">
    <text evidence="2">Belongs to the CobH/CbiC family.</text>
</comment>
<dbReference type="OrthoDB" id="9780708at2"/>
<comment type="pathway">
    <text evidence="1">Cofactor biosynthesis; adenosylcobalamin biosynthesis.</text>
</comment>
<dbReference type="EMBL" id="HF563609">
    <property type="protein sequence ID" value="CCP25180.1"/>
    <property type="molecule type" value="Genomic_DNA"/>
</dbReference>
<name>F4LUT2_TEPAE</name>
<evidence type="ECO:0000256" key="3">
    <source>
        <dbReference type="ARBA" id="ARBA00022573"/>
    </source>
</evidence>
<dbReference type="KEGG" id="tep:TepRe1_0452"/>
<dbReference type="GO" id="GO:0009236">
    <property type="term" value="P:cobalamin biosynthetic process"/>
    <property type="evidence" value="ECO:0007669"/>
    <property type="project" value="UniProtKB-UniPathway"/>
</dbReference>
<dbReference type="InterPro" id="IPR036588">
    <property type="entry name" value="CobH/CbiC_sf"/>
</dbReference>
<evidence type="ECO:0000256" key="1">
    <source>
        <dbReference type="ARBA" id="ARBA00004953"/>
    </source>
</evidence>